<name>A0A8H7R918_9FUNG</name>
<dbReference type="Proteomes" id="UP000646827">
    <property type="component" value="Unassembled WGS sequence"/>
</dbReference>
<keyword evidence="1" id="KW-0863">Zinc-finger</keyword>
<evidence type="ECO:0000313" key="3">
    <source>
        <dbReference type="EMBL" id="KAG2206599.1"/>
    </source>
</evidence>
<dbReference type="Pfam" id="PF04434">
    <property type="entry name" value="SWIM"/>
    <property type="match status" value="1"/>
</dbReference>
<dbReference type="PANTHER" id="PTHR33977">
    <property type="entry name" value="ZINC ION BINDING PROTEIN"/>
    <property type="match status" value="1"/>
</dbReference>
<evidence type="ECO:0000313" key="4">
    <source>
        <dbReference type="Proteomes" id="UP000646827"/>
    </source>
</evidence>
<dbReference type="EMBL" id="JAEPRB010001218">
    <property type="protein sequence ID" value="KAG2206599.1"/>
    <property type="molecule type" value="Genomic_DNA"/>
</dbReference>
<evidence type="ECO:0000259" key="2">
    <source>
        <dbReference type="PROSITE" id="PS50966"/>
    </source>
</evidence>
<keyword evidence="1" id="KW-0862">Zinc</keyword>
<sequence>MNNMCWIQHLPLENWVKILIKERLQEGVDVPTIVDLVNDKQEKKKEESIRLRLPAPSRLYRNVTYEDVYNQYYKIMVRQTRMAENDFSSVGLWLVELESMSYHTFIFGQSNPDTQVYNFGFGFIAPWQLELLKRARSFCLDATHHVTIYSNTVMYTIVLCHEVTGRGVPVAYLVTNDQSEEPVRKWLMDLKDLGVSPTQITVDCSKAEANAISRTWSGSVAIRLCAWHVVRAWQKNIKEKVVVGDGEDKRAVISAIFADIRDMMYEEDQVEFFNRLEKFRIDWQNQDVFMAYFEQQWIKNDLYKQWVRSFQESMFRHMELNMFIESFHNQLKTVYLQRRRNRRMDGLIFLLISKVHKRIIRRIKAETNRVGRMGPLALARRERQMKAEAYTLEQLDMMIELKEDGHQIQSFTNINIHYMVTSDDTFITSCTCSDFAITQRACKHMYAIEIAEPELSVRLPHHCSITNVLEDDVDSNLTQETTAITNVVTTDTPVVQQTHSERIEIILRQMQHHVRDVSFSSTDNQPLENIIEQLTSIQRQLNNIGTIATNRQLQTQLPRRRRN</sequence>
<gene>
    <name evidence="3" type="ORF">INT45_005528</name>
</gene>
<keyword evidence="4" id="KW-1185">Reference proteome</keyword>
<dbReference type="PANTHER" id="PTHR33977:SF1">
    <property type="entry name" value="ZINC ION BINDING PROTEIN"/>
    <property type="match status" value="1"/>
</dbReference>
<dbReference type="InterPro" id="IPR007527">
    <property type="entry name" value="Znf_SWIM"/>
</dbReference>
<dbReference type="PROSITE" id="PS50966">
    <property type="entry name" value="ZF_SWIM"/>
    <property type="match status" value="1"/>
</dbReference>
<evidence type="ECO:0000256" key="1">
    <source>
        <dbReference type="PROSITE-ProRule" id="PRU00325"/>
    </source>
</evidence>
<organism evidence="3 4">
    <name type="scientific">Circinella minor</name>
    <dbReference type="NCBI Taxonomy" id="1195481"/>
    <lineage>
        <taxon>Eukaryota</taxon>
        <taxon>Fungi</taxon>
        <taxon>Fungi incertae sedis</taxon>
        <taxon>Mucoromycota</taxon>
        <taxon>Mucoromycotina</taxon>
        <taxon>Mucoromycetes</taxon>
        <taxon>Mucorales</taxon>
        <taxon>Lichtheimiaceae</taxon>
        <taxon>Circinella</taxon>
    </lineage>
</organism>
<protein>
    <recommendedName>
        <fullName evidence="2">SWIM-type domain-containing protein</fullName>
    </recommendedName>
</protein>
<comment type="caution">
    <text evidence="3">The sequence shown here is derived from an EMBL/GenBank/DDBJ whole genome shotgun (WGS) entry which is preliminary data.</text>
</comment>
<feature type="domain" description="SWIM-type" evidence="2">
    <location>
        <begin position="418"/>
        <end position="453"/>
    </location>
</feature>
<reference evidence="3 4" key="1">
    <citation type="submission" date="2020-12" db="EMBL/GenBank/DDBJ databases">
        <title>Metabolic potential, ecology and presence of endohyphal bacteria is reflected in genomic diversity of Mucoromycotina.</title>
        <authorList>
            <person name="Muszewska A."/>
            <person name="Okrasinska A."/>
            <person name="Steczkiewicz K."/>
            <person name="Drgas O."/>
            <person name="Orlowska M."/>
            <person name="Perlinska-Lenart U."/>
            <person name="Aleksandrzak-Piekarczyk T."/>
            <person name="Szatraj K."/>
            <person name="Zielenkiewicz U."/>
            <person name="Pilsyk S."/>
            <person name="Malc E."/>
            <person name="Mieczkowski P."/>
            <person name="Kruszewska J.S."/>
            <person name="Biernat P."/>
            <person name="Pawlowska J."/>
        </authorList>
    </citation>
    <scope>NUCLEOTIDE SEQUENCE [LARGE SCALE GENOMIC DNA]</scope>
    <source>
        <strain evidence="3 4">CBS 142.35</strain>
    </source>
</reference>
<accession>A0A8H7R918</accession>
<dbReference type="OrthoDB" id="2430203at2759"/>
<dbReference type="AlphaFoldDB" id="A0A8H7R918"/>
<proteinExistence type="predicted"/>
<keyword evidence="1" id="KW-0479">Metal-binding</keyword>
<dbReference type="GO" id="GO:0008270">
    <property type="term" value="F:zinc ion binding"/>
    <property type="evidence" value="ECO:0007669"/>
    <property type="project" value="UniProtKB-KW"/>
</dbReference>